<reference evidence="3 4" key="1">
    <citation type="journal article" date="2011" name="J. Bacteriol.">
        <title>Genome sequence of the ethanol-producing Zymomonas mobilis subsp. mobilis lectotype strain ATCC 10988.</title>
        <authorList>
            <person name="Pappas K.M."/>
            <person name="Kouvelis V.N."/>
            <person name="Saunders E."/>
            <person name="Brettin T.S."/>
            <person name="Bruce D."/>
            <person name="Detter C."/>
            <person name="Balakireva M."/>
            <person name="Han C.S."/>
            <person name="Savvakis G."/>
            <person name="Kyrpides N.C."/>
            <person name="Typas M.A."/>
        </authorList>
    </citation>
    <scope>NUCLEOTIDE SEQUENCE [LARGE SCALE GENOMIC DNA]</scope>
    <source>
        <strain evidence="4">ATCC 10988 / DSM 424 / CCUG 17860 / LMG 404 / NCIMB 8938 / NRRL B-806 / ZM1</strain>
    </source>
</reference>
<dbReference type="PANTHER" id="PTHR21064:SF6">
    <property type="entry name" value="AMINOGLYCOSIDE PHOSPHOTRANSFERASE DOMAIN-CONTAINING PROTEIN"/>
    <property type="match status" value="1"/>
</dbReference>
<dbReference type="PANTHER" id="PTHR21064">
    <property type="entry name" value="AMINOGLYCOSIDE PHOSPHOTRANSFERASE DOMAIN-CONTAINING PROTEIN-RELATED"/>
    <property type="match status" value="1"/>
</dbReference>
<proteinExistence type="inferred from homology"/>
<feature type="domain" description="Aminoglycoside phosphotransferase" evidence="2">
    <location>
        <begin position="67"/>
        <end position="307"/>
    </location>
</feature>
<dbReference type="AlphaFoldDB" id="A0A0H3G8C0"/>
<dbReference type="GO" id="GO:0004413">
    <property type="term" value="F:homoserine kinase activity"/>
    <property type="evidence" value="ECO:0007669"/>
    <property type="project" value="TreeGrafter"/>
</dbReference>
<organism evidence="3 4">
    <name type="scientific">Zymomonas mobilis subsp. mobilis (strain ATCC 10988 / DSM 424 / LMG 404 / NCIMB 8938 / NRRL B-806 / ZM1)</name>
    <dbReference type="NCBI Taxonomy" id="555217"/>
    <lineage>
        <taxon>Bacteria</taxon>
        <taxon>Pseudomonadati</taxon>
        <taxon>Pseudomonadota</taxon>
        <taxon>Alphaproteobacteria</taxon>
        <taxon>Sphingomonadales</taxon>
        <taxon>Zymomonadaceae</taxon>
        <taxon>Zymomonas</taxon>
    </lineage>
</organism>
<dbReference type="eggNOG" id="COG2334">
    <property type="taxonomic scope" value="Bacteria"/>
</dbReference>
<dbReference type="OrthoDB" id="3266537at2"/>
<dbReference type="GO" id="GO:0009088">
    <property type="term" value="P:threonine biosynthetic process"/>
    <property type="evidence" value="ECO:0007669"/>
    <property type="project" value="TreeGrafter"/>
</dbReference>
<evidence type="ECO:0000259" key="2">
    <source>
        <dbReference type="Pfam" id="PF01636"/>
    </source>
</evidence>
<dbReference type="Pfam" id="PF01636">
    <property type="entry name" value="APH"/>
    <property type="match status" value="1"/>
</dbReference>
<dbReference type="InterPro" id="IPR002575">
    <property type="entry name" value="Aminoglycoside_PTrfase"/>
</dbReference>
<accession>A0A0H3G8C0</accession>
<comment type="similarity">
    <text evidence="1">Belongs to the pseudomonas-type ThrB family.</text>
</comment>
<name>A0A0H3G8C0_ZYMMA</name>
<evidence type="ECO:0000313" key="3">
    <source>
        <dbReference type="EMBL" id="AEH63382.1"/>
    </source>
</evidence>
<dbReference type="InterPro" id="IPR050249">
    <property type="entry name" value="Pseudomonas-type_ThrB"/>
</dbReference>
<dbReference type="InterPro" id="IPR011009">
    <property type="entry name" value="Kinase-like_dom_sf"/>
</dbReference>
<protein>
    <submittedName>
        <fullName evidence="3">Aminoglycoside phosphotransferase</fullName>
    </submittedName>
</protein>
<dbReference type="Proteomes" id="UP000001494">
    <property type="component" value="Chromosome"/>
</dbReference>
<dbReference type="EMBL" id="CP002850">
    <property type="protein sequence ID" value="AEH63382.1"/>
    <property type="molecule type" value="Genomic_DNA"/>
</dbReference>
<dbReference type="Gene3D" id="3.90.1200.10">
    <property type="match status" value="1"/>
</dbReference>
<dbReference type="HOGENOM" id="CLU_060540_0_0_5"/>
<keyword evidence="3" id="KW-0808">Transferase</keyword>
<gene>
    <name evidence="3" type="ordered locus">Zmob_1567</name>
</gene>
<dbReference type="SUPFAM" id="SSF56112">
    <property type="entry name" value="Protein kinase-like (PK-like)"/>
    <property type="match status" value="1"/>
</dbReference>
<dbReference type="KEGG" id="zmm:Zmob_1567"/>
<evidence type="ECO:0000256" key="1">
    <source>
        <dbReference type="ARBA" id="ARBA00038240"/>
    </source>
</evidence>
<sequence>MAIKDDGMTEAAHKAVHQFGVSGYQTERDWPYLTILEINAVLASFSEQGKAIKILSHSRRPYSAAALFETDQKQTFFIKRHHHKIRNKTELLKEHLFARHLAQKSFPISTPMMADHNQTVIEKEPWIYEIHPQAQGVDLYQDVMSWEPFFNRDHAYEAGRMLALFHQAAQGFNESPRHHALLVSAGDTLLHDDFIKALSEWITAQPELLKQLEGKNWQQDIAENILPFHHQLQPLIADITPLWGHGDWQSSNLMWTGSNPKAKVSCVLDLGMADYSSAMFDLATAIERNVIAWLDMDSRQDIVIYDQLFALLRGYHHIKPLSEMDKQLLSAFMPLLHVEYALSEIVYFGALLQDRTSADIAYYDYLLGHSRWFSGQEGRQLLQKIIHFEA</sequence>
<evidence type="ECO:0000313" key="4">
    <source>
        <dbReference type="Proteomes" id="UP000001494"/>
    </source>
</evidence>